<keyword evidence="3" id="KW-1185">Reference proteome</keyword>
<gene>
    <name evidence="2" type="ORF">AL072_25545</name>
</gene>
<evidence type="ECO:0000313" key="3">
    <source>
        <dbReference type="Proteomes" id="UP000069935"/>
    </source>
</evidence>
<dbReference type="InterPro" id="IPR050177">
    <property type="entry name" value="Lipid_A_modif_metabolic_enz"/>
</dbReference>
<reference evidence="2 3" key="2">
    <citation type="journal article" date="2016" name="Genome Announc.">
        <title>Complete Genome Sequence of a Strain of Azospirillum thiophilum Isolated from a Sulfide Spring.</title>
        <authorList>
            <person name="Fomenkov A."/>
            <person name="Vincze T."/>
            <person name="Grabovich M."/>
            <person name="Anton B.P."/>
            <person name="Dubinina G."/>
            <person name="Orlova M."/>
            <person name="Belousova E."/>
            <person name="Roberts R.J."/>
        </authorList>
    </citation>
    <scope>NUCLEOTIDE SEQUENCE [LARGE SCALE GENOMIC DNA]</scope>
    <source>
        <strain evidence="2 3">BV-S</strain>
    </source>
</reference>
<dbReference type="InterPro" id="IPR036291">
    <property type="entry name" value="NAD(P)-bd_dom_sf"/>
</dbReference>
<dbReference type="PANTHER" id="PTHR43245">
    <property type="entry name" value="BIFUNCTIONAL POLYMYXIN RESISTANCE PROTEIN ARNA"/>
    <property type="match status" value="1"/>
</dbReference>
<dbReference type="Proteomes" id="UP000069935">
    <property type="component" value="Chromosome 4"/>
</dbReference>
<dbReference type="PANTHER" id="PTHR43245:SF13">
    <property type="entry name" value="UDP-D-APIOSE_UDP-D-XYLOSE SYNTHASE 2"/>
    <property type="match status" value="1"/>
</dbReference>
<dbReference type="KEGG" id="ati:AL072_25545"/>
<proteinExistence type="predicted"/>
<reference evidence="3" key="1">
    <citation type="submission" date="2015-08" db="EMBL/GenBank/DDBJ databases">
        <title>Complete Genome Sequence of Azospirillum thiophilum BV-S.</title>
        <authorList>
            <person name="Fomenkov A."/>
            <person name="Vincze T."/>
            <person name="Grabovich M."/>
            <person name="Dubinina G."/>
            <person name="Orlova M."/>
            <person name="Belousova E."/>
            <person name="Roberts R.J."/>
        </authorList>
    </citation>
    <scope>NUCLEOTIDE SEQUENCE [LARGE SCALE GENOMIC DNA]</scope>
    <source>
        <strain evidence="3">BV-S</strain>
    </source>
</reference>
<dbReference type="AlphaFoldDB" id="A0AAC9EYG1"/>
<dbReference type="RefSeq" id="WP_045583839.1">
    <property type="nucleotide sequence ID" value="NZ_CP012404.1"/>
</dbReference>
<evidence type="ECO:0000313" key="2">
    <source>
        <dbReference type="EMBL" id="ALG74321.1"/>
    </source>
</evidence>
<feature type="domain" description="NAD-dependent epimerase/dehydratase" evidence="1">
    <location>
        <begin position="5"/>
        <end position="249"/>
    </location>
</feature>
<dbReference type="EMBL" id="CP012404">
    <property type="protein sequence ID" value="ALG74321.1"/>
    <property type="molecule type" value="Genomic_DNA"/>
</dbReference>
<dbReference type="Pfam" id="PF01370">
    <property type="entry name" value="Epimerase"/>
    <property type="match status" value="1"/>
</dbReference>
<name>A0AAC9EYG1_9PROT</name>
<dbReference type="Gene3D" id="3.40.50.720">
    <property type="entry name" value="NAD(P)-binding Rossmann-like Domain"/>
    <property type="match status" value="1"/>
</dbReference>
<organism evidence="2 3">
    <name type="scientific">Azospirillum thiophilum</name>
    <dbReference type="NCBI Taxonomy" id="528244"/>
    <lineage>
        <taxon>Bacteria</taxon>
        <taxon>Pseudomonadati</taxon>
        <taxon>Pseudomonadota</taxon>
        <taxon>Alphaproteobacteria</taxon>
        <taxon>Rhodospirillales</taxon>
        <taxon>Azospirillaceae</taxon>
        <taxon>Azospirillum</taxon>
    </lineage>
</organism>
<protein>
    <submittedName>
        <fullName evidence="2">NAD-dependent dehydratase</fullName>
    </submittedName>
</protein>
<sequence length="335" mass="35594">MKHYLVTGGSGFIGAALVHRLVRDGHRVRVLDDNSRGHTGRLAGVLEDVEFVQGDIRDPAAVQGAVRGVDGVLHLAAVNGTRHFYEKPEVVLDVGVRGMLNVLDACRAGGVGDLVVASSSEAYQTPPVVPTPEDVPLVVPDVLNARYSYGGSKLISELLAINWGRNGFDRVAIFRPHNVYGPDMGWEHVVPEFSRRAVEAIASHPSGAVPFPIQGDGRQTRAFVHIDDAVDGIVTVVGKGEHLGIYHIGNPEEVTIADLARRTVACLGREAQVMPGPAAPGGTDRRSPDIAKLTTLGFTPRIPLSAGLPGVVEWYAGRARESLGAEVGRMGQAAE</sequence>
<accession>A0AAC9EYG1</accession>
<evidence type="ECO:0000259" key="1">
    <source>
        <dbReference type="Pfam" id="PF01370"/>
    </source>
</evidence>
<dbReference type="InterPro" id="IPR001509">
    <property type="entry name" value="Epimerase_deHydtase"/>
</dbReference>
<dbReference type="SUPFAM" id="SSF51735">
    <property type="entry name" value="NAD(P)-binding Rossmann-fold domains"/>
    <property type="match status" value="1"/>
</dbReference>